<dbReference type="Proteomes" id="UP000092445">
    <property type="component" value="Unassembled WGS sequence"/>
</dbReference>
<evidence type="ECO:0000313" key="2">
    <source>
        <dbReference type="Proteomes" id="UP000092445"/>
    </source>
</evidence>
<organism evidence="1 2">
    <name type="scientific">Glossina pallidipes</name>
    <name type="common">Tsetse fly</name>
    <dbReference type="NCBI Taxonomy" id="7398"/>
    <lineage>
        <taxon>Eukaryota</taxon>
        <taxon>Metazoa</taxon>
        <taxon>Ecdysozoa</taxon>
        <taxon>Arthropoda</taxon>
        <taxon>Hexapoda</taxon>
        <taxon>Insecta</taxon>
        <taxon>Pterygota</taxon>
        <taxon>Neoptera</taxon>
        <taxon>Endopterygota</taxon>
        <taxon>Diptera</taxon>
        <taxon>Brachycera</taxon>
        <taxon>Muscomorpha</taxon>
        <taxon>Hippoboscoidea</taxon>
        <taxon>Glossinidae</taxon>
        <taxon>Glossina</taxon>
    </lineage>
</organism>
<reference evidence="1" key="2">
    <citation type="submission" date="2020-05" db="UniProtKB">
        <authorList>
            <consortium name="EnsemblMetazoa"/>
        </authorList>
    </citation>
    <scope>IDENTIFICATION</scope>
    <source>
        <strain evidence="1">IAEA</strain>
    </source>
</reference>
<sequence length="111" mass="12632">MVEIQKPSSALKRPSLKRETVVVNNSAPMKKVTLVPKDEGSRKTRLPWQYQPYDTKDGIPNFCDREDLITTEDIEDACAANVNKGIKEEKPNILCLLSSRKPLDNSYKQKQ</sequence>
<proteinExistence type="predicted"/>
<evidence type="ECO:0000313" key="1">
    <source>
        <dbReference type="EnsemblMetazoa" id="GPAI046968-PA"/>
    </source>
</evidence>
<protein>
    <submittedName>
        <fullName evidence="1">Uncharacterized protein</fullName>
    </submittedName>
</protein>
<name>A0A1B0AIL1_GLOPL</name>
<accession>A0A1B0AIL1</accession>
<dbReference type="VEuPathDB" id="VectorBase:GPAI046968"/>
<dbReference type="AlphaFoldDB" id="A0A1B0AIL1"/>
<reference evidence="2" key="1">
    <citation type="submission" date="2014-03" db="EMBL/GenBank/DDBJ databases">
        <authorList>
            <person name="Aksoy S."/>
            <person name="Warren W."/>
            <person name="Wilson R.K."/>
        </authorList>
    </citation>
    <scope>NUCLEOTIDE SEQUENCE [LARGE SCALE GENOMIC DNA]</scope>
    <source>
        <strain evidence="2">IAEA</strain>
    </source>
</reference>
<dbReference type="EnsemblMetazoa" id="GPAI046968-RA">
    <property type="protein sequence ID" value="GPAI046968-PA"/>
    <property type="gene ID" value="GPAI046968"/>
</dbReference>
<dbReference type="STRING" id="7398.A0A1B0AIL1"/>
<keyword evidence="2" id="KW-1185">Reference proteome</keyword>